<dbReference type="Proteomes" id="UP001152320">
    <property type="component" value="Chromosome 12"/>
</dbReference>
<dbReference type="EMBL" id="JAIZAY010000012">
    <property type="protein sequence ID" value="KAJ8031540.1"/>
    <property type="molecule type" value="Genomic_DNA"/>
</dbReference>
<reference evidence="1" key="1">
    <citation type="submission" date="2021-10" db="EMBL/GenBank/DDBJ databases">
        <title>Tropical sea cucumber genome reveals ecological adaptation and Cuvierian tubules defense mechanism.</title>
        <authorList>
            <person name="Chen T."/>
        </authorList>
    </citation>
    <scope>NUCLEOTIDE SEQUENCE</scope>
    <source>
        <strain evidence="1">Nanhai2018</strain>
        <tissue evidence="1">Muscle</tissue>
    </source>
</reference>
<gene>
    <name evidence="1" type="ORF">HOLleu_24761</name>
</gene>
<dbReference type="SUPFAM" id="SSF56219">
    <property type="entry name" value="DNase I-like"/>
    <property type="match status" value="1"/>
</dbReference>
<organism evidence="1 2">
    <name type="scientific">Holothuria leucospilota</name>
    <name type="common">Black long sea cucumber</name>
    <name type="synonym">Mertensiothuria leucospilota</name>
    <dbReference type="NCBI Taxonomy" id="206669"/>
    <lineage>
        <taxon>Eukaryota</taxon>
        <taxon>Metazoa</taxon>
        <taxon>Echinodermata</taxon>
        <taxon>Eleutherozoa</taxon>
        <taxon>Echinozoa</taxon>
        <taxon>Holothuroidea</taxon>
        <taxon>Aspidochirotacea</taxon>
        <taxon>Aspidochirotida</taxon>
        <taxon>Holothuriidae</taxon>
        <taxon>Holothuria</taxon>
    </lineage>
</organism>
<evidence type="ECO:0000313" key="1">
    <source>
        <dbReference type="EMBL" id="KAJ8031540.1"/>
    </source>
</evidence>
<protein>
    <submittedName>
        <fullName evidence="1">Uncharacterized protein</fullName>
    </submittedName>
</protein>
<proteinExistence type="predicted"/>
<accession>A0A9Q1BRP8</accession>
<comment type="caution">
    <text evidence="1">The sequence shown here is derived from an EMBL/GenBank/DDBJ whole genome shotgun (WGS) entry which is preliminary data.</text>
</comment>
<name>A0A9Q1BRP8_HOLLE</name>
<keyword evidence="2" id="KW-1185">Reference proteome</keyword>
<evidence type="ECO:0000313" key="2">
    <source>
        <dbReference type="Proteomes" id="UP001152320"/>
    </source>
</evidence>
<dbReference type="Gene3D" id="3.60.10.10">
    <property type="entry name" value="Endonuclease/exonuclease/phosphatase"/>
    <property type="match status" value="1"/>
</dbReference>
<dbReference type="OrthoDB" id="6147475at2759"/>
<dbReference type="AlphaFoldDB" id="A0A9Q1BRP8"/>
<sequence length="111" mass="12686">MDDARKTAVIDFELHRLNTDIAALQETTLPSSGSLKEEHYTFFWHGKGVDEIREYGVGFAVKNTLLPMIEPLYGGTERILTLRLSRVEGITNLVSVYAQHRPLMPQLRMRI</sequence>
<dbReference type="InterPro" id="IPR036691">
    <property type="entry name" value="Endo/exonu/phosph_ase_sf"/>
</dbReference>